<dbReference type="InterPro" id="IPR047134">
    <property type="entry name" value="RNF4"/>
</dbReference>
<dbReference type="InterPro" id="IPR013083">
    <property type="entry name" value="Znf_RING/FYVE/PHD"/>
</dbReference>
<organism evidence="6 7">
    <name type="scientific">Tursiops truncatus</name>
    <name type="common">Atlantic bottle-nosed dolphin</name>
    <name type="synonym">Delphinus truncatus</name>
    <dbReference type="NCBI Taxonomy" id="9739"/>
    <lineage>
        <taxon>Eukaryota</taxon>
        <taxon>Metazoa</taxon>
        <taxon>Chordata</taxon>
        <taxon>Craniata</taxon>
        <taxon>Vertebrata</taxon>
        <taxon>Euteleostomi</taxon>
        <taxon>Mammalia</taxon>
        <taxon>Eutheria</taxon>
        <taxon>Laurasiatheria</taxon>
        <taxon>Artiodactyla</taxon>
        <taxon>Whippomorpha</taxon>
        <taxon>Cetacea</taxon>
        <taxon>Odontoceti</taxon>
        <taxon>Delphinidae</taxon>
        <taxon>Tursiops</taxon>
    </lineage>
</organism>
<evidence type="ECO:0000313" key="8">
    <source>
        <dbReference type="RefSeq" id="XP_033707517.1"/>
    </source>
</evidence>
<dbReference type="GO" id="GO:0045944">
    <property type="term" value="P:positive regulation of transcription by RNA polymerase II"/>
    <property type="evidence" value="ECO:0007669"/>
    <property type="project" value="TreeGrafter"/>
</dbReference>
<evidence type="ECO:0000256" key="4">
    <source>
        <dbReference type="PROSITE-ProRule" id="PRU00175"/>
    </source>
</evidence>
<name>A0A6J3QYC2_TURTR</name>
<evidence type="ECO:0000313" key="6">
    <source>
        <dbReference type="Proteomes" id="UP000245320"/>
    </source>
</evidence>
<dbReference type="GO" id="GO:0016605">
    <property type="term" value="C:PML body"/>
    <property type="evidence" value="ECO:0007669"/>
    <property type="project" value="TreeGrafter"/>
</dbReference>
<dbReference type="RefSeq" id="XP_033707515.1">
    <property type="nucleotide sequence ID" value="XM_033851624.1"/>
</dbReference>
<dbReference type="Proteomes" id="UP000245320">
    <property type="component" value="Chromosome 2"/>
</dbReference>
<keyword evidence="2 4" id="KW-0863">Zinc-finger</keyword>
<sequence>MNTRMCYGTRVNSRQAREFGTSGEGGTTPEVILEVELIELGESDEIIDLTCDSLEPAVIDLTHHDSVVITEERRRPRGNTRSLQGQTGSCVVSSDKEGLMRDRDVSVTNSAYHNALEEETLSCTLPGYIWCRICRDGYLEIELSKRHIYSTQCGHIFCSQCLCTSLKYTRNCPVCLKKISCHLYHRIYI</sequence>
<dbReference type="RefSeq" id="XP_033707517.1">
    <property type="nucleotide sequence ID" value="XM_033851626.1"/>
</dbReference>
<dbReference type="PANTHER" id="PTHR23041:SF80">
    <property type="entry name" value="RING-TYPE E3 UBIQUITIN TRANSFERASE"/>
    <property type="match status" value="1"/>
</dbReference>
<dbReference type="InterPro" id="IPR001841">
    <property type="entry name" value="Znf_RING"/>
</dbReference>
<dbReference type="OrthoDB" id="6105938at2759"/>
<keyword evidence="1" id="KW-0479">Metal-binding</keyword>
<dbReference type="PANTHER" id="PTHR23041">
    <property type="entry name" value="RING FINGER DOMAIN-CONTAINING"/>
    <property type="match status" value="1"/>
</dbReference>
<reference evidence="7 8" key="1">
    <citation type="submission" date="2025-04" db="UniProtKB">
        <authorList>
            <consortium name="RefSeq"/>
        </authorList>
    </citation>
    <scope>IDENTIFICATION</scope>
    <source>
        <tissue evidence="7 8">Spleen</tissue>
    </source>
</reference>
<keyword evidence="6" id="KW-1185">Reference proteome</keyword>
<evidence type="ECO:0000259" key="5">
    <source>
        <dbReference type="PROSITE" id="PS50089"/>
    </source>
</evidence>
<dbReference type="PROSITE" id="PS00518">
    <property type="entry name" value="ZF_RING_1"/>
    <property type="match status" value="1"/>
</dbReference>
<evidence type="ECO:0000313" key="7">
    <source>
        <dbReference type="RefSeq" id="XP_033707515.1"/>
    </source>
</evidence>
<dbReference type="AlphaFoldDB" id="A0A6J3QYC2"/>
<dbReference type="PROSITE" id="PS50089">
    <property type="entry name" value="ZF_RING_2"/>
    <property type="match status" value="1"/>
</dbReference>
<evidence type="ECO:0000256" key="1">
    <source>
        <dbReference type="ARBA" id="ARBA00022723"/>
    </source>
</evidence>
<dbReference type="Gene3D" id="3.30.40.10">
    <property type="entry name" value="Zinc/RING finger domain, C3HC4 (zinc finger)"/>
    <property type="match status" value="1"/>
</dbReference>
<evidence type="ECO:0000256" key="2">
    <source>
        <dbReference type="ARBA" id="ARBA00022771"/>
    </source>
</evidence>
<keyword evidence="3" id="KW-0862">Zinc</keyword>
<dbReference type="InterPro" id="IPR017907">
    <property type="entry name" value="Znf_RING_CS"/>
</dbReference>
<accession>A0A6J3QYC2</accession>
<dbReference type="Pfam" id="PF14634">
    <property type="entry name" value="zf-RING_5"/>
    <property type="match status" value="1"/>
</dbReference>
<feature type="domain" description="RING-type" evidence="5">
    <location>
        <begin position="131"/>
        <end position="175"/>
    </location>
</feature>
<protein>
    <submittedName>
        <fullName evidence="7 8">E3 ubiquitin-protein ligase RNF4-like</fullName>
    </submittedName>
</protein>
<gene>
    <name evidence="7 8" type="primary">LOC101332089</name>
</gene>
<dbReference type="GO" id="GO:0008270">
    <property type="term" value="F:zinc ion binding"/>
    <property type="evidence" value="ECO:0007669"/>
    <property type="project" value="UniProtKB-KW"/>
</dbReference>
<dbReference type="SUPFAM" id="SSF57850">
    <property type="entry name" value="RING/U-box"/>
    <property type="match status" value="1"/>
</dbReference>
<dbReference type="SMART" id="SM00184">
    <property type="entry name" value="RING"/>
    <property type="match status" value="1"/>
</dbReference>
<evidence type="ECO:0000256" key="3">
    <source>
        <dbReference type="ARBA" id="ARBA00022833"/>
    </source>
</evidence>
<proteinExistence type="predicted"/>